<evidence type="ECO:0000256" key="8">
    <source>
        <dbReference type="ARBA" id="ARBA00048679"/>
    </source>
</evidence>
<comment type="catalytic activity">
    <reaction evidence="8">
        <text>L-seryl-[protein] + ATP = O-phospho-L-seryl-[protein] + ADP + H(+)</text>
        <dbReference type="Rhea" id="RHEA:17989"/>
        <dbReference type="Rhea" id="RHEA-COMP:9863"/>
        <dbReference type="Rhea" id="RHEA-COMP:11604"/>
        <dbReference type="ChEBI" id="CHEBI:15378"/>
        <dbReference type="ChEBI" id="CHEBI:29999"/>
        <dbReference type="ChEBI" id="CHEBI:30616"/>
        <dbReference type="ChEBI" id="CHEBI:83421"/>
        <dbReference type="ChEBI" id="CHEBI:456216"/>
        <dbReference type="EC" id="2.7.11.1"/>
    </reaction>
</comment>
<dbReference type="FunFam" id="3.30.200.20:FF:000042">
    <property type="entry name" value="Aurora kinase A"/>
    <property type="match status" value="1"/>
</dbReference>
<feature type="domain" description="Protein kinase" evidence="11">
    <location>
        <begin position="8"/>
        <end position="265"/>
    </location>
</feature>
<evidence type="ECO:0000256" key="10">
    <source>
        <dbReference type="RuleBase" id="RU000304"/>
    </source>
</evidence>
<reference evidence="12 13" key="1">
    <citation type="journal article" date="2010" name="Cell">
        <title>The genome of Naegleria gruberi illuminates early eukaryotic versatility.</title>
        <authorList>
            <person name="Fritz-Laylin L.K."/>
            <person name="Prochnik S.E."/>
            <person name="Ginger M.L."/>
            <person name="Dacks J.B."/>
            <person name="Carpenter M.L."/>
            <person name="Field M.C."/>
            <person name="Kuo A."/>
            <person name="Paredez A."/>
            <person name="Chapman J."/>
            <person name="Pham J."/>
            <person name="Shu S."/>
            <person name="Neupane R."/>
            <person name="Cipriano M."/>
            <person name="Mancuso J."/>
            <person name="Tu H."/>
            <person name="Salamov A."/>
            <person name="Lindquist E."/>
            <person name="Shapiro H."/>
            <person name="Lucas S."/>
            <person name="Grigoriev I.V."/>
            <person name="Cande W.Z."/>
            <person name="Fulton C."/>
            <person name="Rokhsar D.S."/>
            <person name="Dawson S.C."/>
        </authorList>
    </citation>
    <scope>NUCLEOTIDE SEQUENCE [LARGE SCALE GENOMIC DNA]</scope>
    <source>
        <strain evidence="12 13">NEG-M</strain>
    </source>
</reference>
<dbReference type="InterPro" id="IPR017441">
    <property type="entry name" value="Protein_kinase_ATP_BS"/>
</dbReference>
<dbReference type="STRING" id="5762.D2VKK6"/>
<dbReference type="AlphaFoldDB" id="D2VKK6"/>
<dbReference type="EC" id="2.7.11.1" evidence="1"/>
<organism evidence="13">
    <name type="scientific">Naegleria gruberi</name>
    <name type="common">Amoeba</name>
    <dbReference type="NCBI Taxonomy" id="5762"/>
    <lineage>
        <taxon>Eukaryota</taxon>
        <taxon>Discoba</taxon>
        <taxon>Heterolobosea</taxon>
        <taxon>Tetramitia</taxon>
        <taxon>Eutetramitia</taxon>
        <taxon>Vahlkampfiidae</taxon>
        <taxon>Naegleria</taxon>
    </lineage>
</organism>
<dbReference type="InterPro" id="IPR000719">
    <property type="entry name" value="Prot_kinase_dom"/>
</dbReference>
<keyword evidence="6 9" id="KW-0067">ATP-binding</keyword>
<dbReference type="EMBL" id="GG738878">
    <property type="protein sequence ID" value="EFC42707.1"/>
    <property type="molecule type" value="Genomic_DNA"/>
</dbReference>
<dbReference type="CDD" id="cd14003">
    <property type="entry name" value="STKc_AMPK-like"/>
    <property type="match status" value="1"/>
</dbReference>
<comment type="similarity">
    <text evidence="10">Belongs to the protein kinase superfamily.</text>
</comment>
<dbReference type="OrthoDB" id="193931at2759"/>
<feature type="binding site" evidence="9">
    <location>
        <position position="37"/>
    </location>
    <ligand>
        <name>ATP</name>
        <dbReference type="ChEBI" id="CHEBI:30616"/>
    </ligand>
</feature>
<evidence type="ECO:0000256" key="9">
    <source>
        <dbReference type="PROSITE-ProRule" id="PRU10141"/>
    </source>
</evidence>
<dbReference type="GO" id="GO:0004674">
    <property type="term" value="F:protein serine/threonine kinase activity"/>
    <property type="evidence" value="ECO:0007669"/>
    <property type="project" value="UniProtKB-KW"/>
</dbReference>
<dbReference type="GeneID" id="8852258"/>
<keyword evidence="2 10" id="KW-0723">Serine/threonine-protein kinase</keyword>
<evidence type="ECO:0000256" key="7">
    <source>
        <dbReference type="ARBA" id="ARBA00047899"/>
    </source>
</evidence>
<dbReference type="Pfam" id="PF00069">
    <property type="entry name" value="Pkinase"/>
    <property type="match status" value="1"/>
</dbReference>
<dbReference type="PANTHER" id="PTHR43895:SF32">
    <property type="entry name" value="SERINE_THREONINE-PROTEIN KINASE CHK1"/>
    <property type="match status" value="1"/>
</dbReference>
<dbReference type="RefSeq" id="XP_002675451.1">
    <property type="nucleotide sequence ID" value="XM_002675405.1"/>
</dbReference>
<accession>D2VKK6</accession>
<evidence type="ECO:0000259" key="11">
    <source>
        <dbReference type="PROSITE" id="PS50011"/>
    </source>
</evidence>
<keyword evidence="5 12" id="KW-0418">Kinase</keyword>
<dbReference type="VEuPathDB" id="AmoebaDB:NAEGRDRAFT_80321"/>
<evidence type="ECO:0000256" key="1">
    <source>
        <dbReference type="ARBA" id="ARBA00012513"/>
    </source>
</evidence>
<evidence type="ECO:0000256" key="2">
    <source>
        <dbReference type="ARBA" id="ARBA00022527"/>
    </source>
</evidence>
<dbReference type="FunFam" id="1.10.510.10:FF:000279">
    <property type="entry name" value="Non-specific serine/threonine protein kinase"/>
    <property type="match status" value="1"/>
</dbReference>
<protein>
    <recommendedName>
        <fullName evidence="1">non-specific serine/threonine protein kinase</fullName>
        <ecNumber evidence="1">2.7.11.1</ecNumber>
    </recommendedName>
</protein>
<dbReference type="GO" id="GO:0007165">
    <property type="term" value="P:signal transduction"/>
    <property type="evidence" value="ECO:0007669"/>
    <property type="project" value="TreeGrafter"/>
</dbReference>
<dbReference type="eggNOG" id="KOG0583">
    <property type="taxonomic scope" value="Eukaryota"/>
</dbReference>
<evidence type="ECO:0000256" key="4">
    <source>
        <dbReference type="ARBA" id="ARBA00022741"/>
    </source>
</evidence>
<dbReference type="SMART" id="SM00220">
    <property type="entry name" value="S_TKc"/>
    <property type="match status" value="1"/>
</dbReference>
<dbReference type="Proteomes" id="UP000006671">
    <property type="component" value="Unassembled WGS sequence"/>
</dbReference>
<dbReference type="InParanoid" id="D2VKK6"/>
<evidence type="ECO:0000256" key="6">
    <source>
        <dbReference type="ARBA" id="ARBA00022840"/>
    </source>
</evidence>
<dbReference type="InterPro" id="IPR011009">
    <property type="entry name" value="Kinase-like_dom_sf"/>
</dbReference>
<dbReference type="PROSITE" id="PS50011">
    <property type="entry name" value="PROTEIN_KINASE_DOM"/>
    <property type="match status" value="1"/>
</dbReference>
<keyword evidence="13" id="KW-1185">Reference proteome</keyword>
<evidence type="ECO:0000313" key="12">
    <source>
        <dbReference type="EMBL" id="EFC42707.1"/>
    </source>
</evidence>
<dbReference type="SUPFAM" id="SSF56112">
    <property type="entry name" value="Protein kinase-like (PK-like)"/>
    <property type="match status" value="1"/>
</dbReference>
<dbReference type="InterPro" id="IPR008271">
    <property type="entry name" value="Ser/Thr_kinase_AS"/>
</dbReference>
<dbReference type="PANTHER" id="PTHR43895">
    <property type="entry name" value="CALCIUM/CALMODULIN-DEPENDENT PROTEIN KINASE KINASE-RELATED"/>
    <property type="match status" value="1"/>
</dbReference>
<dbReference type="PROSITE" id="PS00108">
    <property type="entry name" value="PROTEIN_KINASE_ST"/>
    <property type="match status" value="1"/>
</dbReference>
<dbReference type="GO" id="GO:0005524">
    <property type="term" value="F:ATP binding"/>
    <property type="evidence" value="ECO:0007669"/>
    <property type="project" value="UniProtKB-UniRule"/>
</dbReference>
<proteinExistence type="inferred from homology"/>
<keyword evidence="4 9" id="KW-0547">Nucleotide-binding</keyword>
<evidence type="ECO:0000256" key="3">
    <source>
        <dbReference type="ARBA" id="ARBA00022679"/>
    </source>
</evidence>
<dbReference type="Gene3D" id="1.10.510.10">
    <property type="entry name" value="Transferase(Phosphotransferase) domain 1"/>
    <property type="match status" value="1"/>
</dbReference>
<keyword evidence="3" id="KW-0808">Transferase</keyword>
<dbReference type="KEGG" id="ngr:NAEGRDRAFT_80321"/>
<evidence type="ECO:0000313" key="13">
    <source>
        <dbReference type="Proteomes" id="UP000006671"/>
    </source>
</evidence>
<dbReference type="Gene3D" id="3.30.310.80">
    <property type="entry name" value="Kinase associated domain 1, KA1"/>
    <property type="match status" value="1"/>
</dbReference>
<dbReference type="Gene3D" id="3.30.200.20">
    <property type="entry name" value="Phosphorylase Kinase, domain 1"/>
    <property type="match status" value="1"/>
</dbReference>
<name>D2VKK6_NAEGR</name>
<evidence type="ECO:0000256" key="5">
    <source>
        <dbReference type="ARBA" id="ARBA00022777"/>
    </source>
</evidence>
<comment type="catalytic activity">
    <reaction evidence="7">
        <text>L-threonyl-[protein] + ATP = O-phospho-L-threonyl-[protein] + ADP + H(+)</text>
        <dbReference type="Rhea" id="RHEA:46608"/>
        <dbReference type="Rhea" id="RHEA-COMP:11060"/>
        <dbReference type="Rhea" id="RHEA-COMP:11605"/>
        <dbReference type="ChEBI" id="CHEBI:15378"/>
        <dbReference type="ChEBI" id="CHEBI:30013"/>
        <dbReference type="ChEBI" id="CHEBI:30616"/>
        <dbReference type="ChEBI" id="CHEBI:61977"/>
        <dbReference type="ChEBI" id="CHEBI:456216"/>
        <dbReference type="EC" id="2.7.11.1"/>
    </reaction>
</comment>
<dbReference type="PROSITE" id="PS00107">
    <property type="entry name" value="PROTEIN_KINASE_ATP"/>
    <property type="match status" value="1"/>
</dbReference>
<gene>
    <name evidence="12" type="ORF">NAEGRDRAFT_80321</name>
</gene>
<sequence>MPKKIEKYQLGKTLGRGTFSKVKLAVDTTDNSHWAIKIIDRKMVKQENMEAQLKREIAIMKILKHKHVVQLREVLQSSKHIYIVLELITGGELFDRIVEAKRFDETTARKYFQQLISGIEYCHSQGIAHRDLKPENLLLDGEDVLKISDFGLSALSGNDGSGQQKMLMTTCGTPNYVAPEVLKEKGYDGKKADVWSCGVILYVMLAGYLPFEDDTMKGLFAKIESGKFSYPPHFTSAQTELISRMLVVDPEKRITVEQIMEHKWFKVGFKLDRVTSKISLTEKEIDASVKSTGDVTEVQSSTQPAQNSQTKVNTLNAFDLASMLMMGSMNPLMSSDASVKIKRQTRFMAKGKKQECQTAIVSKLDKMKAKPTTKGDDEIKCMATVNQAAITFSIKIEETSGGFSVVEVRRGKGNILDYNAFYRTLVNEMGSLVVSKEISTK</sequence>
<dbReference type="OMA" id="NEKGDAN"/>